<evidence type="ECO:0000313" key="6">
    <source>
        <dbReference type="EMBL" id="OAE22203.1"/>
    </source>
</evidence>
<feature type="repeat" description="PPR" evidence="3">
    <location>
        <begin position="281"/>
        <end position="315"/>
    </location>
</feature>
<accession>A0A176VP83</accession>
<feature type="repeat" description="PPR" evidence="3">
    <location>
        <begin position="560"/>
        <end position="594"/>
    </location>
</feature>
<proteinExistence type="inferred from homology"/>
<feature type="repeat" description="PPR" evidence="3">
    <location>
        <begin position="455"/>
        <end position="489"/>
    </location>
</feature>
<dbReference type="Pfam" id="PF13041">
    <property type="entry name" value="PPR_2"/>
    <property type="match status" value="1"/>
</dbReference>
<feature type="region of interest" description="Disordered" evidence="4">
    <location>
        <begin position="127"/>
        <end position="160"/>
    </location>
</feature>
<dbReference type="AlphaFoldDB" id="A0A176VP83"/>
<dbReference type="InterPro" id="IPR033443">
    <property type="entry name" value="PROP1-like_PPR_dom"/>
</dbReference>
<feature type="domain" description="PROP1-like PPR" evidence="5">
    <location>
        <begin position="457"/>
        <end position="610"/>
    </location>
</feature>
<sequence>MEWRTGGVLALSGAEQERWWAVADNMGIAAKPPPPPPPHRMLLPGQCPAVCVDRGRLRIMNPAVLSSFPILSSTCDHSRASSVASIFCACPVAGSSDQVGPRTSVSAKNGFKKLSCKILDHRAASQGGRGDILESSVSAEPSRKGTVPIVERGPSKRDGLRRSKDLFESFKSDMELAVPRNASPAELEELLIRVESASSALDVDLILSRSGVNFFPVKNLNTLLAGIRIEDRIIDLFSWMRRNGKTRNNPYAYRIVLKVMLKRQAWDRVVEILEEVGSTLDNHTWNSIVDAAVNAGAPEFAVKLITTLIPRNFRPQQSTFVNLLRLLQKTRKVTEAEAVFHMFEGNDLRCCGAYTAMISLYTRAGLYHKAEKAIQEMELRDITPDKDNWLMQINAYGQQGKVRESEKKFQTMQEAQVRPDLLAYNSMILAYGRAHLFDRACATFKKMVEVGVTPDESSYRSMIGACGRAGKLKDALSLFSEMKALNYRPSLQNFNTLINLYGKVRNGGGIVRVLQEMKEIGCKPDSQTLDAALRAMERAGKLKNLGKLMASLKEAGWSVDVPSYAPLLNAYLKCNMNEAALETFHTMRKAALIPKESVCLALICQCKDAGKLDDAIYLFSELQAAGMSPGLETTCTMINIYGMLGNVEEAERLFDKLKRSGVQLDMVAYNVLLSVYMKAGLHEEAKKVYQIIEQHPDLTADAYTFQSMLRVLQKAELEQEGVELYWKILDLGLELDEGLLTCIINCCGRALPLEETSVLFQALLDRGCTPNATTFNLMIDLYGKAGMMDRTRYIFELAQQYGMVDKISYSTLIDAYGKCRDFPNMERTLWDMQRNGFAGTLEAYNAMIDAYGKAGMFTKMEDVLERMRRAGCCGDISTYNILINILGKKGLLQEVQKVLVEMEEKGWKPDRWTYNTLIRAYGLAEMPDEVIKIFKEMQEAGLMPDRVTYVNLVAAFEKSGNLLEAARWSLWMSQAGKFLRQAKSPVQAYWKKSKADDLLNAFLEVLGEGLAAPFTTYLGICSFSWLRDSESRIAAGGSGRILALSREQRLLGGGIFVIFGDRIPEAT</sequence>
<evidence type="ECO:0000259" key="5">
    <source>
        <dbReference type="Pfam" id="PF17177"/>
    </source>
</evidence>
<feature type="repeat" description="PPR" evidence="3">
    <location>
        <begin position="420"/>
        <end position="454"/>
    </location>
</feature>
<name>A0A176VP83_MARPO</name>
<feature type="repeat" description="PPR" evidence="3">
    <location>
        <begin position="350"/>
        <end position="384"/>
    </location>
</feature>
<dbReference type="Pfam" id="PF01535">
    <property type="entry name" value="PPR"/>
    <property type="match status" value="8"/>
</dbReference>
<dbReference type="InterPro" id="IPR011990">
    <property type="entry name" value="TPR-like_helical_dom_sf"/>
</dbReference>
<gene>
    <name evidence="6" type="ORF">AXG93_1904s1000</name>
</gene>
<dbReference type="PANTHER" id="PTHR47447:SF17">
    <property type="entry name" value="OS12G0638900 PROTEIN"/>
    <property type="match status" value="1"/>
</dbReference>
<keyword evidence="2" id="KW-0677">Repeat</keyword>
<comment type="similarity">
    <text evidence="1">Belongs to the PPR family. P subfamily.</text>
</comment>
<dbReference type="Gene3D" id="1.25.40.10">
    <property type="entry name" value="Tetratricopeptide repeat domain"/>
    <property type="match status" value="5"/>
</dbReference>
<dbReference type="Proteomes" id="UP000077202">
    <property type="component" value="Unassembled WGS sequence"/>
</dbReference>
<dbReference type="NCBIfam" id="TIGR00756">
    <property type="entry name" value="PPR"/>
    <property type="match status" value="10"/>
</dbReference>
<feature type="repeat" description="PPR" evidence="3">
    <location>
        <begin position="385"/>
        <end position="419"/>
    </location>
</feature>
<dbReference type="Pfam" id="PF17177">
    <property type="entry name" value="PPR_long"/>
    <property type="match status" value="1"/>
</dbReference>
<keyword evidence="7" id="KW-1185">Reference proteome</keyword>
<protein>
    <recommendedName>
        <fullName evidence="5">PROP1-like PPR domain-containing protein</fullName>
    </recommendedName>
</protein>
<dbReference type="PANTHER" id="PTHR47447">
    <property type="entry name" value="OS03G0856100 PROTEIN"/>
    <property type="match status" value="1"/>
</dbReference>
<dbReference type="EMBL" id="LVLJ01003262">
    <property type="protein sequence ID" value="OAE22203.1"/>
    <property type="molecule type" value="Genomic_DNA"/>
</dbReference>
<evidence type="ECO:0000256" key="2">
    <source>
        <dbReference type="ARBA" id="ARBA00022737"/>
    </source>
</evidence>
<feature type="repeat" description="PPR" evidence="3">
    <location>
        <begin position="875"/>
        <end position="909"/>
    </location>
</feature>
<dbReference type="SUPFAM" id="SSF81901">
    <property type="entry name" value="HCP-like"/>
    <property type="match status" value="1"/>
</dbReference>
<feature type="repeat" description="PPR" evidence="3">
    <location>
        <begin position="630"/>
        <end position="664"/>
    </location>
</feature>
<evidence type="ECO:0000313" key="7">
    <source>
        <dbReference type="Proteomes" id="UP000077202"/>
    </source>
</evidence>
<feature type="repeat" description="PPR" evidence="3">
    <location>
        <begin position="805"/>
        <end position="839"/>
    </location>
</feature>
<reference evidence="6" key="1">
    <citation type="submission" date="2016-03" db="EMBL/GenBank/DDBJ databases">
        <title>Mechanisms controlling the formation of the plant cell surface in tip-growing cells are functionally conserved among land plants.</title>
        <authorList>
            <person name="Honkanen S."/>
            <person name="Jones V.A."/>
            <person name="Morieri G."/>
            <person name="Champion C."/>
            <person name="Hetherington A.J."/>
            <person name="Kelly S."/>
            <person name="Saint-Marcoux D."/>
            <person name="Proust H."/>
            <person name="Prescott H."/>
            <person name="Dolan L."/>
        </authorList>
    </citation>
    <scope>NUCLEOTIDE SEQUENCE [LARGE SCALE GENOMIC DNA]</scope>
    <source>
        <tissue evidence="6">Whole gametophyte</tissue>
    </source>
</reference>
<evidence type="ECO:0000256" key="3">
    <source>
        <dbReference type="PROSITE-ProRule" id="PRU00708"/>
    </source>
</evidence>
<feature type="repeat" description="PPR" evidence="3">
    <location>
        <begin position="665"/>
        <end position="695"/>
    </location>
</feature>
<feature type="repeat" description="PPR" evidence="3">
    <location>
        <begin position="910"/>
        <end position="944"/>
    </location>
</feature>
<feature type="repeat" description="PPR" evidence="3">
    <location>
        <begin position="490"/>
        <end position="524"/>
    </location>
</feature>
<comment type="caution">
    <text evidence="6">The sequence shown here is derived from an EMBL/GenBank/DDBJ whole genome shotgun (WGS) entry which is preliminary data.</text>
</comment>
<evidence type="ECO:0000256" key="4">
    <source>
        <dbReference type="SAM" id="MobiDB-lite"/>
    </source>
</evidence>
<feature type="repeat" description="PPR" evidence="3">
    <location>
        <begin position="840"/>
        <end position="874"/>
    </location>
</feature>
<organism evidence="6 7">
    <name type="scientific">Marchantia polymorpha subsp. ruderalis</name>
    <dbReference type="NCBI Taxonomy" id="1480154"/>
    <lineage>
        <taxon>Eukaryota</taxon>
        <taxon>Viridiplantae</taxon>
        <taxon>Streptophyta</taxon>
        <taxon>Embryophyta</taxon>
        <taxon>Marchantiophyta</taxon>
        <taxon>Marchantiopsida</taxon>
        <taxon>Marchantiidae</taxon>
        <taxon>Marchantiales</taxon>
        <taxon>Marchantiaceae</taxon>
        <taxon>Marchantia</taxon>
    </lineage>
</organism>
<dbReference type="PROSITE" id="PS51375">
    <property type="entry name" value="PPR"/>
    <property type="match status" value="13"/>
</dbReference>
<dbReference type="InterPro" id="IPR002885">
    <property type="entry name" value="PPR_rpt"/>
</dbReference>
<evidence type="ECO:0000256" key="1">
    <source>
        <dbReference type="ARBA" id="ARBA00007626"/>
    </source>
</evidence>